<evidence type="ECO:0000313" key="2">
    <source>
        <dbReference type="Proteomes" id="UP001596289"/>
    </source>
</evidence>
<protein>
    <submittedName>
        <fullName evidence="1">Uncharacterized protein</fullName>
    </submittedName>
</protein>
<proteinExistence type="predicted"/>
<dbReference type="RefSeq" id="WP_125553097.1">
    <property type="nucleotide sequence ID" value="NZ_JBHSSL010000018.1"/>
</dbReference>
<accession>A0ABW1RA70</accession>
<evidence type="ECO:0000313" key="1">
    <source>
        <dbReference type="EMBL" id="MFC6169367.1"/>
    </source>
</evidence>
<name>A0ABW1RA70_9LACO</name>
<reference evidence="2" key="1">
    <citation type="journal article" date="2019" name="Int. J. Syst. Evol. Microbiol.">
        <title>The Global Catalogue of Microorganisms (GCM) 10K type strain sequencing project: providing services to taxonomists for standard genome sequencing and annotation.</title>
        <authorList>
            <consortium name="The Broad Institute Genomics Platform"/>
            <consortium name="The Broad Institute Genome Sequencing Center for Infectious Disease"/>
            <person name="Wu L."/>
            <person name="Ma J."/>
        </authorList>
    </citation>
    <scope>NUCLEOTIDE SEQUENCE [LARGE SCALE GENOMIC DNA]</scope>
    <source>
        <strain evidence="2">CCM 8904</strain>
    </source>
</reference>
<dbReference type="EMBL" id="JBHSSL010000018">
    <property type="protein sequence ID" value="MFC6169367.1"/>
    <property type="molecule type" value="Genomic_DNA"/>
</dbReference>
<gene>
    <name evidence="1" type="ORF">ACFQGP_02100</name>
</gene>
<keyword evidence="2" id="KW-1185">Reference proteome</keyword>
<organism evidence="1 2">
    <name type="scientific">Loigolactobacillus jiayinensis</name>
    <dbReference type="NCBI Taxonomy" id="2486016"/>
    <lineage>
        <taxon>Bacteria</taxon>
        <taxon>Bacillati</taxon>
        <taxon>Bacillota</taxon>
        <taxon>Bacilli</taxon>
        <taxon>Lactobacillales</taxon>
        <taxon>Lactobacillaceae</taxon>
        <taxon>Loigolactobacillus</taxon>
    </lineage>
</organism>
<comment type="caution">
    <text evidence="1">The sequence shown here is derived from an EMBL/GenBank/DDBJ whole genome shotgun (WGS) entry which is preliminary data.</text>
</comment>
<dbReference type="Proteomes" id="UP001596289">
    <property type="component" value="Unassembled WGS sequence"/>
</dbReference>
<sequence length="103" mass="11945">MAATIRIPVTWSVIQWAIAHGEKGNAQLAKKYDLVAWKTPKSDHDYPTFKQLQNFSRDTRTPFNYLFKETVPNEEHTFVKFIRQFSAQKKAPTFTGKKLLNSV</sequence>